<dbReference type="InterPro" id="IPR025164">
    <property type="entry name" value="Toastrack_DUF4097"/>
</dbReference>
<gene>
    <name evidence="4" type="ORF">J2S69_002951</name>
    <name evidence="3" type="ORF">O2L01_05010</name>
</gene>
<dbReference type="EMBL" id="JAVDYD010000001">
    <property type="protein sequence ID" value="MDR7339232.1"/>
    <property type="molecule type" value="Genomic_DNA"/>
</dbReference>
<evidence type="ECO:0000313" key="4">
    <source>
        <dbReference type="EMBL" id="MDR7339232.1"/>
    </source>
</evidence>
<dbReference type="RefSeq" id="WP_270120776.1">
    <property type="nucleotide sequence ID" value="NZ_BAAAOM010000004.1"/>
</dbReference>
<evidence type="ECO:0000313" key="3">
    <source>
        <dbReference type="EMBL" id="MDA1384336.1"/>
    </source>
</evidence>
<dbReference type="Pfam" id="PF13349">
    <property type="entry name" value="DUF4097"/>
    <property type="match status" value="1"/>
</dbReference>
<comment type="caution">
    <text evidence="3">The sequence shown here is derived from an EMBL/GenBank/DDBJ whole genome shotgun (WGS) entry which is preliminary data.</text>
</comment>
<dbReference type="EMBL" id="JAPZVQ010000002">
    <property type="protein sequence ID" value="MDA1384336.1"/>
    <property type="molecule type" value="Genomic_DNA"/>
</dbReference>
<dbReference type="AlphaFoldDB" id="A0A9X3PF61"/>
<reference evidence="3" key="1">
    <citation type="submission" date="2022-12" db="EMBL/GenBank/DDBJ databases">
        <title>Gycomyces niveus sp.nov., a novel actinomycete isolated from soil in Shouguang.</title>
        <authorList>
            <person name="Yang X."/>
        </authorList>
    </citation>
    <scope>NUCLEOTIDE SEQUENCE</scope>
    <source>
        <strain evidence="3">DSM 44724</strain>
    </source>
</reference>
<dbReference type="Proteomes" id="UP001145799">
    <property type="component" value="Unassembled WGS sequence"/>
</dbReference>
<proteinExistence type="predicted"/>
<evidence type="ECO:0000313" key="6">
    <source>
        <dbReference type="Proteomes" id="UP001183604"/>
    </source>
</evidence>
<feature type="transmembrane region" description="Helical" evidence="1">
    <location>
        <begin position="23"/>
        <end position="48"/>
    </location>
</feature>
<accession>A0A9X3PF61</accession>
<keyword evidence="1" id="KW-0472">Membrane</keyword>
<evidence type="ECO:0000259" key="2">
    <source>
        <dbReference type="Pfam" id="PF13349"/>
    </source>
</evidence>
<keyword evidence="1" id="KW-1133">Transmembrane helix</keyword>
<sequence>MIDTPEKQTTAPQPSEPRPARTAWWIVGIATTGVVLLFALAVTGVWIWSIASPEKTETHTETFTQSTAGVDVAVEIGLIELNASTDGSLVVDRETRWRGQKPESHESWNDDTFTVDGECDDRLFVFSGDDCEIDYTIALPSGAAARAENSVGDVVMNGIDGAIDVQTSIGGIEGENLRASETRVESSVGSIDLEYAEVRGDITVIASTGDVEIAVPDDGTTYDVVFQSDVGSEDIDIATDPSIRADYTIRVESSVGDLTVRYVD</sequence>
<reference evidence="4 6" key="2">
    <citation type="submission" date="2023-07" db="EMBL/GenBank/DDBJ databases">
        <title>Sequencing the genomes of 1000 actinobacteria strains.</title>
        <authorList>
            <person name="Klenk H.-P."/>
        </authorList>
    </citation>
    <scope>NUCLEOTIDE SEQUENCE [LARGE SCALE GENOMIC DNA]</scope>
    <source>
        <strain evidence="4 6">DSM 44724</strain>
    </source>
</reference>
<evidence type="ECO:0000256" key="1">
    <source>
        <dbReference type="SAM" id="Phobius"/>
    </source>
</evidence>
<keyword evidence="1" id="KW-0812">Transmembrane</keyword>
<dbReference type="Proteomes" id="UP001183604">
    <property type="component" value="Unassembled WGS sequence"/>
</dbReference>
<protein>
    <submittedName>
        <fullName evidence="3">DUF4097 family beta strand repeat-containing protein</fullName>
    </submittedName>
</protein>
<feature type="domain" description="DUF4097" evidence="2">
    <location>
        <begin position="162"/>
        <end position="260"/>
    </location>
</feature>
<evidence type="ECO:0000313" key="5">
    <source>
        <dbReference type="Proteomes" id="UP001145799"/>
    </source>
</evidence>
<keyword evidence="6" id="KW-1185">Reference proteome</keyword>
<organism evidence="3 5">
    <name type="scientific">Glycomyces lechevalierae</name>
    <dbReference type="NCBI Taxonomy" id="256034"/>
    <lineage>
        <taxon>Bacteria</taxon>
        <taxon>Bacillati</taxon>
        <taxon>Actinomycetota</taxon>
        <taxon>Actinomycetes</taxon>
        <taxon>Glycomycetales</taxon>
        <taxon>Glycomycetaceae</taxon>
        <taxon>Glycomyces</taxon>
    </lineage>
</organism>
<name>A0A9X3PF61_9ACTN</name>